<dbReference type="AlphaFoldDB" id="A0A402CSU1"/>
<organism evidence="1 2">
    <name type="scientific">Capsulimonas corticalis</name>
    <dbReference type="NCBI Taxonomy" id="2219043"/>
    <lineage>
        <taxon>Bacteria</taxon>
        <taxon>Bacillati</taxon>
        <taxon>Armatimonadota</taxon>
        <taxon>Armatimonadia</taxon>
        <taxon>Capsulimonadales</taxon>
        <taxon>Capsulimonadaceae</taxon>
        <taxon>Capsulimonas</taxon>
    </lineage>
</organism>
<proteinExistence type="predicted"/>
<gene>
    <name evidence="1" type="ORF">CCAX7_30120</name>
</gene>
<evidence type="ECO:0000313" key="2">
    <source>
        <dbReference type="Proteomes" id="UP000287394"/>
    </source>
</evidence>
<accession>A0A402CSU1</accession>
<dbReference type="KEGG" id="ccot:CCAX7_30120"/>
<protein>
    <submittedName>
        <fullName evidence="1">Uncharacterized protein</fullName>
    </submittedName>
</protein>
<reference evidence="1 2" key="1">
    <citation type="journal article" date="2019" name="Int. J. Syst. Evol. Microbiol.">
        <title>Capsulimonas corticalis gen. nov., sp. nov., an aerobic capsulated bacterium, of a novel bacterial order, Capsulimonadales ord. nov., of the class Armatimonadia of the phylum Armatimonadetes.</title>
        <authorList>
            <person name="Li J."/>
            <person name="Kudo C."/>
            <person name="Tonouchi A."/>
        </authorList>
    </citation>
    <scope>NUCLEOTIDE SEQUENCE [LARGE SCALE GENOMIC DNA]</scope>
    <source>
        <strain evidence="1 2">AX-7</strain>
    </source>
</reference>
<sequence length="170" mass="18506">MSNSANIADHGKRAAAGIRRPLLQSYADVVSVFRRMLQIGDSRVSAQGSSGGKDYRLSSVRRGAKRRRRAQNPFEAPARLQTTQALSPALDAMMSQIQALAQKVEAAAQRVEEVSDKAEAAEQTALKMAELTALAATELAAFAATDQAKIIGFREAPRRRNYEYLPNMDA</sequence>
<evidence type="ECO:0000313" key="1">
    <source>
        <dbReference type="EMBL" id="BDI30961.1"/>
    </source>
</evidence>
<keyword evidence="2" id="KW-1185">Reference proteome</keyword>
<dbReference type="Proteomes" id="UP000287394">
    <property type="component" value="Chromosome"/>
</dbReference>
<name>A0A402CSU1_9BACT</name>
<dbReference type="RefSeq" id="WP_119320462.1">
    <property type="nucleotide sequence ID" value="NZ_AP025739.1"/>
</dbReference>
<dbReference type="EMBL" id="AP025739">
    <property type="protein sequence ID" value="BDI30961.1"/>
    <property type="molecule type" value="Genomic_DNA"/>
</dbReference>